<dbReference type="Proteomes" id="UP001175211">
    <property type="component" value="Unassembled WGS sequence"/>
</dbReference>
<dbReference type="EMBL" id="JAUEPS010000044">
    <property type="protein sequence ID" value="KAK0447442.1"/>
    <property type="molecule type" value="Genomic_DNA"/>
</dbReference>
<keyword evidence="1" id="KW-1133">Transmembrane helix</keyword>
<dbReference type="AlphaFoldDB" id="A0AA39JR98"/>
<feature type="transmembrane region" description="Helical" evidence="1">
    <location>
        <begin position="45"/>
        <end position="64"/>
    </location>
</feature>
<keyword evidence="1" id="KW-0472">Membrane</keyword>
<feature type="transmembrane region" description="Helical" evidence="1">
    <location>
        <begin position="6"/>
        <end position="25"/>
    </location>
</feature>
<keyword evidence="1" id="KW-0812">Transmembrane</keyword>
<evidence type="ECO:0000256" key="1">
    <source>
        <dbReference type="SAM" id="Phobius"/>
    </source>
</evidence>
<comment type="caution">
    <text evidence="2">The sequence shown here is derived from an EMBL/GenBank/DDBJ whole genome shotgun (WGS) entry which is preliminary data.</text>
</comment>
<evidence type="ECO:0000313" key="3">
    <source>
        <dbReference type="Proteomes" id="UP001175211"/>
    </source>
</evidence>
<gene>
    <name evidence="2" type="ORF">EV420DRAFT_1568769</name>
</gene>
<organism evidence="2 3">
    <name type="scientific">Armillaria tabescens</name>
    <name type="common">Ringless honey mushroom</name>
    <name type="synonym">Agaricus tabescens</name>
    <dbReference type="NCBI Taxonomy" id="1929756"/>
    <lineage>
        <taxon>Eukaryota</taxon>
        <taxon>Fungi</taxon>
        <taxon>Dikarya</taxon>
        <taxon>Basidiomycota</taxon>
        <taxon>Agaricomycotina</taxon>
        <taxon>Agaricomycetes</taxon>
        <taxon>Agaricomycetidae</taxon>
        <taxon>Agaricales</taxon>
        <taxon>Marasmiineae</taxon>
        <taxon>Physalacriaceae</taxon>
        <taxon>Desarmillaria</taxon>
    </lineage>
</organism>
<keyword evidence="3" id="KW-1185">Reference proteome</keyword>
<dbReference type="GeneID" id="85357737"/>
<dbReference type="RefSeq" id="XP_060326163.1">
    <property type="nucleotide sequence ID" value="XM_060474189.1"/>
</dbReference>
<evidence type="ECO:0000313" key="2">
    <source>
        <dbReference type="EMBL" id="KAK0447442.1"/>
    </source>
</evidence>
<reference evidence="2" key="1">
    <citation type="submission" date="2023-06" db="EMBL/GenBank/DDBJ databases">
        <authorList>
            <consortium name="Lawrence Berkeley National Laboratory"/>
            <person name="Ahrendt S."/>
            <person name="Sahu N."/>
            <person name="Indic B."/>
            <person name="Wong-Bajracharya J."/>
            <person name="Merenyi Z."/>
            <person name="Ke H.-M."/>
            <person name="Monk M."/>
            <person name="Kocsube S."/>
            <person name="Drula E."/>
            <person name="Lipzen A."/>
            <person name="Balint B."/>
            <person name="Henrissat B."/>
            <person name="Andreopoulos B."/>
            <person name="Martin F.M."/>
            <person name="Harder C.B."/>
            <person name="Rigling D."/>
            <person name="Ford K.L."/>
            <person name="Foster G.D."/>
            <person name="Pangilinan J."/>
            <person name="Papanicolaou A."/>
            <person name="Barry K."/>
            <person name="LaButti K."/>
            <person name="Viragh M."/>
            <person name="Koriabine M."/>
            <person name="Yan M."/>
            <person name="Riley R."/>
            <person name="Champramary S."/>
            <person name="Plett K.L."/>
            <person name="Tsai I.J."/>
            <person name="Slot J."/>
            <person name="Sipos G."/>
            <person name="Plett J."/>
            <person name="Nagy L.G."/>
            <person name="Grigoriev I.V."/>
        </authorList>
    </citation>
    <scope>NUCLEOTIDE SEQUENCE</scope>
    <source>
        <strain evidence="2">CCBAS 213</strain>
    </source>
</reference>
<accession>A0AA39JR98</accession>
<name>A0AA39JR98_ARMTA</name>
<proteinExistence type="predicted"/>
<sequence length="65" mass="7476">MPSKDANIYRVITAHGYVLLLLLYVNKRYHSLRILKKLGDAPKECTKGIFMLSFHWLVALLAFLA</sequence>
<protein>
    <submittedName>
        <fullName evidence="2">Uncharacterized protein</fullName>
    </submittedName>
</protein>